<dbReference type="EMBL" id="CP046621">
    <property type="protein sequence ID" value="QGW75987.1"/>
    <property type="molecule type" value="Genomic_DNA"/>
</dbReference>
<keyword evidence="2" id="KW-1185">Reference proteome</keyword>
<dbReference type="InterPro" id="IPR014347">
    <property type="entry name" value="Tautomerase/MIF_sf"/>
</dbReference>
<evidence type="ECO:0000313" key="2">
    <source>
        <dbReference type="Proteomes" id="UP000426235"/>
    </source>
</evidence>
<dbReference type="AlphaFoldDB" id="A0A6I6HG73"/>
<dbReference type="RefSeq" id="WP_157191156.1">
    <property type="nucleotide sequence ID" value="NZ_CP046621.1"/>
</dbReference>
<reference evidence="1" key="1">
    <citation type="submission" date="2019-12" db="EMBL/GenBank/DDBJ databases">
        <title>Hybrid Genome Assemblies of two High G+C Isolates from Undergraduate Microbiology Courses.</title>
        <authorList>
            <person name="Ne Ville C.J."/>
            <person name="Enright D."/>
            <person name="Hernandez I."/>
            <person name="Dodsworth J."/>
            <person name="Orwin P.M."/>
        </authorList>
    </citation>
    <scope>NUCLEOTIDE SEQUENCE [LARGE SCALE GENOMIC DNA]</scope>
    <source>
        <strain evidence="1">Neo</strain>
    </source>
</reference>
<dbReference type="Gene3D" id="3.30.429.10">
    <property type="entry name" value="Macrophage Migration Inhibitory Factor"/>
    <property type="match status" value="1"/>
</dbReference>
<sequence length="153" mass="16979">MPNILIKVPTGAFNDQQRTRLLMRVSEAAIAHEHIGDNPRQRSLCWVLIEEVRSTDWLCGGVNPHAQAIPCIVIVKVPAGVLDEPMRRDYIQGLHQAIALCQEPDEQRLLMTSIQLLDVTDGTWGANGSLWHLADFTRAAGYAHLTTQEAPGH</sequence>
<proteinExistence type="predicted"/>
<accession>A0A6I6HG73</accession>
<name>A0A6I6HG73_9PSED</name>
<gene>
    <name evidence="1" type="ORF">GPJ81_04650</name>
</gene>
<protein>
    <submittedName>
        <fullName evidence="1">Tautomerase</fullName>
    </submittedName>
</protein>
<evidence type="ECO:0000313" key="1">
    <source>
        <dbReference type="EMBL" id="QGW75987.1"/>
    </source>
</evidence>
<organism evidence="1 2">
    <name type="scientific">Pseudomonas alkylphenolica</name>
    <dbReference type="NCBI Taxonomy" id="237609"/>
    <lineage>
        <taxon>Bacteria</taxon>
        <taxon>Pseudomonadati</taxon>
        <taxon>Pseudomonadota</taxon>
        <taxon>Gammaproteobacteria</taxon>
        <taxon>Pseudomonadales</taxon>
        <taxon>Pseudomonadaceae</taxon>
        <taxon>Pseudomonas</taxon>
    </lineage>
</organism>
<dbReference type="Proteomes" id="UP000426235">
    <property type="component" value="Chromosome"/>
</dbReference>